<gene>
    <name evidence="2" type="ORF">E2C01_082014</name>
</gene>
<evidence type="ECO:0000313" key="3">
    <source>
        <dbReference type="Proteomes" id="UP000324222"/>
    </source>
</evidence>
<protein>
    <submittedName>
        <fullName evidence="2">Uncharacterized protein</fullName>
    </submittedName>
</protein>
<name>A0A5B7ITD7_PORTR</name>
<keyword evidence="3" id="KW-1185">Reference proteome</keyword>
<comment type="caution">
    <text evidence="2">The sequence shown here is derived from an EMBL/GenBank/DDBJ whole genome shotgun (WGS) entry which is preliminary data.</text>
</comment>
<evidence type="ECO:0000256" key="1">
    <source>
        <dbReference type="SAM" id="MobiDB-lite"/>
    </source>
</evidence>
<feature type="compositionally biased region" description="Low complexity" evidence="1">
    <location>
        <begin position="70"/>
        <end position="79"/>
    </location>
</feature>
<reference evidence="2 3" key="1">
    <citation type="submission" date="2019-05" db="EMBL/GenBank/DDBJ databases">
        <title>Another draft genome of Portunus trituberculatus and its Hox gene families provides insights of decapod evolution.</title>
        <authorList>
            <person name="Jeong J.-H."/>
            <person name="Song I."/>
            <person name="Kim S."/>
            <person name="Choi T."/>
            <person name="Kim D."/>
            <person name="Ryu S."/>
            <person name="Kim W."/>
        </authorList>
    </citation>
    <scope>NUCLEOTIDE SEQUENCE [LARGE SCALE GENOMIC DNA]</scope>
    <source>
        <tissue evidence="2">Muscle</tissue>
    </source>
</reference>
<sequence length="92" mass="10766">MESACICWVRILTTFRRFVFTACNRIYWFMPLLFKGDFQDSSVYPLPAYQSIILPNEAARYDITTDSHRTSTTTTLPDTQIHQHHYTTPSQT</sequence>
<accession>A0A5B7ITD7</accession>
<organism evidence="2 3">
    <name type="scientific">Portunus trituberculatus</name>
    <name type="common">Swimming crab</name>
    <name type="synonym">Neptunus trituberculatus</name>
    <dbReference type="NCBI Taxonomy" id="210409"/>
    <lineage>
        <taxon>Eukaryota</taxon>
        <taxon>Metazoa</taxon>
        <taxon>Ecdysozoa</taxon>
        <taxon>Arthropoda</taxon>
        <taxon>Crustacea</taxon>
        <taxon>Multicrustacea</taxon>
        <taxon>Malacostraca</taxon>
        <taxon>Eumalacostraca</taxon>
        <taxon>Eucarida</taxon>
        <taxon>Decapoda</taxon>
        <taxon>Pleocyemata</taxon>
        <taxon>Brachyura</taxon>
        <taxon>Eubrachyura</taxon>
        <taxon>Portunoidea</taxon>
        <taxon>Portunidae</taxon>
        <taxon>Portuninae</taxon>
        <taxon>Portunus</taxon>
    </lineage>
</organism>
<feature type="region of interest" description="Disordered" evidence="1">
    <location>
        <begin position="68"/>
        <end position="92"/>
    </location>
</feature>
<dbReference type="AlphaFoldDB" id="A0A5B7ITD7"/>
<evidence type="ECO:0000313" key="2">
    <source>
        <dbReference type="EMBL" id="MPC87162.1"/>
    </source>
</evidence>
<dbReference type="EMBL" id="VSRR010073678">
    <property type="protein sequence ID" value="MPC87162.1"/>
    <property type="molecule type" value="Genomic_DNA"/>
</dbReference>
<dbReference type="Proteomes" id="UP000324222">
    <property type="component" value="Unassembled WGS sequence"/>
</dbReference>
<proteinExistence type="predicted"/>